<dbReference type="EMBL" id="CAFBMK010000001">
    <property type="protein sequence ID" value="CAB4891529.1"/>
    <property type="molecule type" value="Genomic_DNA"/>
</dbReference>
<dbReference type="InterPro" id="IPR055151">
    <property type="entry name" value="GH113"/>
</dbReference>
<gene>
    <name evidence="1" type="ORF">UFOPK3564_00013</name>
</gene>
<dbReference type="Pfam" id="PF22612">
    <property type="entry name" value="GH113"/>
    <property type="match status" value="1"/>
</dbReference>
<dbReference type="AlphaFoldDB" id="A0A6J7FGK8"/>
<dbReference type="SUPFAM" id="SSF51445">
    <property type="entry name" value="(Trans)glycosidases"/>
    <property type="match status" value="1"/>
</dbReference>
<protein>
    <submittedName>
        <fullName evidence="1">Unannotated protein</fullName>
    </submittedName>
</protein>
<sequence>MRLFGPRSTPPAPELGVNLVGFTRTDFSRTASTGSMVHLRETLGATRAVLVPTFYGSRFDAGQIAAESPKTATVASLRDAIQDAARHGVAVALKPHLDIEDGVFRGDIAPTGADRARFFDTYRRVVIAPLARLAAEHPGTVDRFVVGTELSGLAGADDEWRATVRELRRVAPGVQVGFAANYDSLVPGDRRPNPTGWADELDFVGVDYFLGESDRDYAPGRLTRSIKTVKRLTGKPVIFTELGSRADTPDGHEGQRRRIAAAIDHFTGHVSAFWLWNRFAVRDETDVERYTLGDPAVQELARRF</sequence>
<name>A0A6J7FGK8_9ZZZZ</name>
<evidence type="ECO:0000313" key="1">
    <source>
        <dbReference type="EMBL" id="CAB4891529.1"/>
    </source>
</evidence>
<reference evidence="1" key="1">
    <citation type="submission" date="2020-05" db="EMBL/GenBank/DDBJ databases">
        <authorList>
            <person name="Chiriac C."/>
            <person name="Salcher M."/>
            <person name="Ghai R."/>
            <person name="Kavagutti S V."/>
        </authorList>
    </citation>
    <scope>NUCLEOTIDE SEQUENCE</scope>
</reference>
<accession>A0A6J7FGK8</accession>
<organism evidence="1">
    <name type="scientific">freshwater metagenome</name>
    <dbReference type="NCBI Taxonomy" id="449393"/>
    <lineage>
        <taxon>unclassified sequences</taxon>
        <taxon>metagenomes</taxon>
        <taxon>ecological metagenomes</taxon>
    </lineage>
</organism>
<dbReference type="Gene3D" id="3.20.20.80">
    <property type="entry name" value="Glycosidases"/>
    <property type="match status" value="1"/>
</dbReference>
<dbReference type="InterPro" id="IPR017853">
    <property type="entry name" value="GH"/>
</dbReference>
<proteinExistence type="predicted"/>